<dbReference type="CDD" id="cd00397">
    <property type="entry name" value="DNA_BRE_C"/>
    <property type="match status" value="1"/>
</dbReference>
<dbReference type="PANTHER" id="PTHR30349">
    <property type="entry name" value="PHAGE INTEGRASE-RELATED"/>
    <property type="match status" value="1"/>
</dbReference>
<dbReference type="Pfam" id="PF00589">
    <property type="entry name" value="Phage_integrase"/>
    <property type="match status" value="1"/>
</dbReference>
<feature type="domain" description="Tyr recombinase" evidence="3">
    <location>
        <begin position="192"/>
        <end position="411"/>
    </location>
</feature>
<proteinExistence type="predicted"/>
<reference evidence="4 5" key="1">
    <citation type="submission" date="2019-03" db="EMBL/GenBank/DDBJ databases">
        <title>Genomic Encyclopedia of Type Strains, Phase IV (KMG-IV): sequencing the most valuable type-strain genomes for metagenomic binning, comparative biology and taxonomic classification.</title>
        <authorList>
            <person name="Goeker M."/>
        </authorList>
    </citation>
    <scope>NUCLEOTIDE SEQUENCE [LARGE SCALE GENOMIC DNA]</scope>
    <source>
        <strain evidence="4 5">DSM 7445</strain>
    </source>
</reference>
<evidence type="ECO:0000313" key="4">
    <source>
        <dbReference type="EMBL" id="TCS37905.1"/>
    </source>
</evidence>
<evidence type="ECO:0000259" key="3">
    <source>
        <dbReference type="PROSITE" id="PS51898"/>
    </source>
</evidence>
<evidence type="ECO:0000313" key="5">
    <source>
        <dbReference type="Proteomes" id="UP000295382"/>
    </source>
</evidence>
<dbReference type="PROSITE" id="PS51898">
    <property type="entry name" value="TYR_RECOMBINASE"/>
    <property type="match status" value="1"/>
</dbReference>
<dbReference type="EMBL" id="SLZQ01000003">
    <property type="protein sequence ID" value="TCS37905.1"/>
    <property type="molecule type" value="Genomic_DNA"/>
</dbReference>
<evidence type="ECO:0000256" key="2">
    <source>
        <dbReference type="ARBA" id="ARBA00023172"/>
    </source>
</evidence>
<dbReference type="Gene3D" id="1.10.443.10">
    <property type="entry name" value="Intergrase catalytic core"/>
    <property type="match status" value="1"/>
</dbReference>
<dbReference type="InterPro" id="IPR011010">
    <property type="entry name" value="DNA_brk_join_enz"/>
</dbReference>
<keyword evidence="1" id="KW-0229">DNA integration</keyword>
<dbReference type="InterPro" id="IPR013762">
    <property type="entry name" value="Integrase-like_cat_sf"/>
</dbReference>
<dbReference type="AlphaFoldDB" id="A0A4R3I033"/>
<keyword evidence="2" id="KW-0233">DNA recombination</keyword>
<protein>
    <submittedName>
        <fullName evidence="4">Phage integrase family protein</fullName>
    </submittedName>
</protein>
<dbReference type="OrthoDB" id="8533280at2"/>
<dbReference type="InterPro" id="IPR050090">
    <property type="entry name" value="Tyrosine_recombinase_XerCD"/>
</dbReference>
<dbReference type="InterPro" id="IPR002104">
    <property type="entry name" value="Integrase_catalytic"/>
</dbReference>
<accession>A0A4R3I033</accession>
<sequence length="469" mass="53190">MANSQLYQLTQTSFRSFSHLDWEGNIATDLADNIPMIYWPDRRWCLEANIFIQRLYKQGLSRKNGGGTLTTYAAQLSHLIRFCFKNKIDFHDLMDNHFTLFIKTLSGEKKKDGTNQAVRGPNAVRAIGKVCLDFLSAVGDFYGDANFIGPTGRILASKKTHIIQNTRRSSKPIIREYWHHNAFPTADSYKSRLPVSTENVRQLREVIQHASSSVYLKKRRYVLITLLEITGARRFEVAHLTVQSVLGAEQMEYPMLKVLTGKKGGNNEEFRLIPVLRADLNILLEFVRKNRAPLIKRTCGARNDNGILLVNERTGQGLRPNTITQEISLLRLAAGIRGDLSPHLFRHAFVTNLFIALIEREKIETADDFRRALLDGEALKREVREWTGHTRLESLEPYIHIAFALRASTQSVINQAHVSRLLESVRAKFLVLKAENTAQLSSNDNLASLESFLNAALADISHIKRLADS</sequence>
<dbReference type="GO" id="GO:0006310">
    <property type="term" value="P:DNA recombination"/>
    <property type="evidence" value="ECO:0007669"/>
    <property type="project" value="UniProtKB-KW"/>
</dbReference>
<dbReference type="RefSeq" id="WP_132257975.1">
    <property type="nucleotide sequence ID" value="NZ_SLZQ01000003.1"/>
</dbReference>
<dbReference type="GO" id="GO:0015074">
    <property type="term" value="P:DNA integration"/>
    <property type="evidence" value="ECO:0007669"/>
    <property type="project" value="UniProtKB-KW"/>
</dbReference>
<comment type="caution">
    <text evidence="4">The sequence shown here is derived from an EMBL/GenBank/DDBJ whole genome shotgun (WGS) entry which is preliminary data.</text>
</comment>
<dbReference type="Proteomes" id="UP000295382">
    <property type="component" value="Unassembled WGS sequence"/>
</dbReference>
<organism evidence="4 5">
    <name type="scientific">Paucimonas lemoignei</name>
    <name type="common">Pseudomonas lemoignei</name>
    <dbReference type="NCBI Taxonomy" id="29443"/>
    <lineage>
        <taxon>Bacteria</taxon>
        <taxon>Pseudomonadati</taxon>
        <taxon>Pseudomonadota</taxon>
        <taxon>Betaproteobacteria</taxon>
        <taxon>Burkholderiales</taxon>
        <taxon>Burkholderiaceae</taxon>
        <taxon>Paucimonas</taxon>
    </lineage>
</organism>
<dbReference type="GO" id="GO:0003677">
    <property type="term" value="F:DNA binding"/>
    <property type="evidence" value="ECO:0007669"/>
    <property type="project" value="InterPro"/>
</dbReference>
<evidence type="ECO:0000256" key="1">
    <source>
        <dbReference type="ARBA" id="ARBA00022908"/>
    </source>
</evidence>
<dbReference type="PANTHER" id="PTHR30349:SF64">
    <property type="entry name" value="PROPHAGE INTEGRASE INTD-RELATED"/>
    <property type="match status" value="1"/>
</dbReference>
<dbReference type="SUPFAM" id="SSF56349">
    <property type="entry name" value="DNA breaking-rejoining enzymes"/>
    <property type="match status" value="1"/>
</dbReference>
<name>A0A4R3I033_PAULE</name>
<gene>
    <name evidence="4" type="ORF">EDC30_103197</name>
</gene>
<keyword evidence="5" id="KW-1185">Reference proteome</keyword>